<accession>A0AAV4PK63</accession>
<evidence type="ECO:0000313" key="2">
    <source>
        <dbReference type="Proteomes" id="UP001054945"/>
    </source>
</evidence>
<sequence>MNLQNELFTQLNRKPVTYKIYMVPNKLAVPVRLSVHVIYLRNDSLDINKGCPPASHSDIVRFYCSSRQEMVIIEPSRSHSLPRSANGRCVCVCDGPKERMGKKVSRSN</sequence>
<dbReference type="Proteomes" id="UP001054945">
    <property type="component" value="Unassembled WGS sequence"/>
</dbReference>
<dbReference type="EMBL" id="BPLR01004845">
    <property type="protein sequence ID" value="GIX97997.1"/>
    <property type="molecule type" value="Genomic_DNA"/>
</dbReference>
<name>A0AAV4PK63_CAEEX</name>
<proteinExistence type="predicted"/>
<organism evidence="1 2">
    <name type="scientific">Caerostris extrusa</name>
    <name type="common">Bark spider</name>
    <name type="synonym">Caerostris bankana</name>
    <dbReference type="NCBI Taxonomy" id="172846"/>
    <lineage>
        <taxon>Eukaryota</taxon>
        <taxon>Metazoa</taxon>
        <taxon>Ecdysozoa</taxon>
        <taxon>Arthropoda</taxon>
        <taxon>Chelicerata</taxon>
        <taxon>Arachnida</taxon>
        <taxon>Araneae</taxon>
        <taxon>Araneomorphae</taxon>
        <taxon>Entelegynae</taxon>
        <taxon>Araneoidea</taxon>
        <taxon>Araneidae</taxon>
        <taxon>Caerostris</taxon>
    </lineage>
</organism>
<keyword evidence="2" id="KW-1185">Reference proteome</keyword>
<gene>
    <name evidence="1" type="ORF">CEXT_183321</name>
</gene>
<protein>
    <submittedName>
        <fullName evidence="1">Uncharacterized protein</fullName>
    </submittedName>
</protein>
<reference evidence="1 2" key="1">
    <citation type="submission" date="2021-06" db="EMBL/GenBank/DDBJ databases">
        <title>Caerostris extrusa draft genome.</title>
        <authorList>
            <person name="Kono N."/>
            <person name="Arakawa K."/>
        </authorList>
    </citation>
    <scope>NUCLEOTIDE SEQUENCE [LARGE SCALE GENOMIC DNA]</scope>
</reference>
<comment type="caution">
    <text evidence="1">The sequence shown here is derived from an EMBL/GenBank/DDBJ whole genome shotgun (WGS) entry which is preliminary data.</text>
</comment>
<evidence type="ECO:0000313" key="1">
    <source>
        <dbReference type="EMBL" id="GIX97997.1"/>
    </source>
</evidence>
<dbReference type="AlphaFoldDB" id="A0AAV4PK63"/>